<comment type="domain">
    <text evidence="9">Possesses an unusual extended V-shaped dimeric structure with each monomer consisting of three distinct domains arranged along a curved 'spinal' alpha-helix. The N-terminal catalytic domain specifically recognizes the glutamate moiety of the substrate. The second domain is the NADPH-binding domain, and the third C-terminal domain is responsible for dimerization.</text>
</comment>
<comment type="function">
    <text evidence="9">Catalyzes the NADPH-dependent reduction of glutamyl-tRNA(Glu) to glutamate 1-semialdehyde (GSA).</text>
</comment>
<keyword evidence="4 9" id="KW-0521">NADP</keyword>
<dbReference type="GO" id="GO:0019353">
    <property type="term" value="P:protoporphyrinogen IX biosynthetic process from glutamate"/>
    <property type="evidence" value="ECO:0007669"/>
    <property type="project" value="TreeGrafter"/>
</dbReference>
<dbReference type="HAMAP" id="MF_00087">
    <property type="entry name" value="Glu_tRNA_reductase"/>
    <property type="match status" value="1"/>
</dbReference>
<evidence type="ECO:0000313" key="18">
    <source>
        <dbReference type="EMBL" id="BBP01290.1"/>
    </source>
</evidence>
<dbReference type="InterPro" id="IPR015895">
    <property type="entry name" value="4pyrrol_synth_GluRdtase_N"/>
</dbReference>
<dbReference type="PANTHER" id="PTHR43013:SF1">
    <property type="entry name" value="GLUTAMYL-TRNA REDUCTASE"/>
    <property type="match status" value="1"/>
</dbReference>
<feature type="binding site" evidence="9 11">
    <location>
        <position position="105"/>
    </location>
    <ligand>
        <name>substrate</name>
    </ligand>
</feature>
<dbReference type="SUPFAM" id="SSF69075">
    <property type="entry name" value="Glutamyl tRNA-reductase dimerization domain"/>
    <property type="match status" value="1"/>
</dbReference>
<dbReference type="Pfam" id="PF05201">
    <property type="entry name" value="GlutR_N"/>
    <property type="match status" value="1"/>
</dbReference>
<dbReference type="PROSITE" id="PS00747">
    <property type="entry name" value="GLUTR"/>
    <property type="match status" value="1"/>
</dbReference>
<evidence type="ECO:0000256" key="2">
    <source>
        <dbReference type="ARBA" id="ARBA00005916"/>
    </source>
</evidence>
<comment type="similarity">
    <text evidence="2 9 14">Belongs to the glutamyl-tRNA reductase family.</text>
</comment>
<evidence type="ECO:0000256" key="6">
    <source>
        <dbReference type="ARBA" id="ARBA00023244"/>
    </source>
</evidence>
<evidence type="ECO:0000256" key="12">
    <source>
        <dbReference type="PIRSR" id="PIRSR000445-3"/>
    </source>
</evidence>
<dbReference type="PIRSF" id="PIRSF000445">
    <property type="entry name" value="4pyrrol_synth_GluRdtase"/>
    <property type="match status" value="1"/>
</dbReference>
<reference evidence="19" key="1">
    <citation type="submission" date="2019-11" db="EMBL/GenBank/DDBJ databases">
        <title>Isolation and characterization of a novel species in the genus Sulfuriferula.</title>
        <authorList>
            <person name="Mochizuki J."/>
            <person name="Kojima H."/>
            <person name="Fukui M."/>
        </authorList>
    </citation>
    <scope>NUCLEOTIDE SEQUENCE [LARGE SCALE GENOMIC DNA]</scope>
    <source>
        <strain evidence="19">SGTM</strain>
    </source>
</reference>
<dbReference type="InterPro" id="IPR036453">
    <property type="entry name" value="GluRdtase_dimer_dom_sf"/>
</dbReference>
<keyword evidence="5 9" id="KW-0560">Oxidoreductase</keyword>
<evidence type="ECO:0000256" key="4">
    <source>
        <dbReference type="ARBA" id="ARBA00022857"/>
    </source>
</evidence>
<keyword evidence="6 9" id="KW-0627">Porphyrin biosynthesis</keyword>
<comment type="miscellaneous">
    <text evidence="9">During catalysis, the active site Cys acts as a nucleophile attacking the alpha-carbonyl group of tRNA-bound glutamate with the formation of a thioester intermediate between enzyme and glutamate, and the concomitant release of tRNA(Glu). The thioester intermediate is finally reduced by direct hydride transfer from NADPH, to form the product GSA.</text>
</comment>
<sequence length="416" mass="46056">MRLLTIGINHETAPVNIREQVAFNADGMEAALHAAVSSGAVKEAAILSTCNRTEIYCNAADQDAVINWFAHYHQLDSQTIAPYIYALPHVEAARHAFRVASGLDSMVLGETQILGQMRLAVKTAEQAGTMGIVLHKLFQHTFAVAKEVRTATEIGANSVSMAAASVRLAERIFPSIAEQNVLFIGAGEMIELCAAHFGARHPKHIMVANRTVKRAQLLAERYQGSAISLQELPEHLSRYDIVVTSTASQLPILGKGMVERALKARRHRPMFMVDLAVPRDIEVEVGELADVFLYSVDDLGAIVKQGMENRMAQVGDAEAIIDVSVRQFSHWLDTRELVPTIRSLRDQAERVRRHEVERAMKLLAKGESPEQVLETLSHSLTNKFLHHPTHALNHADNSERQALVAMLSRLYALHQE</sequence>
<dbReference type="KEGG" id="sniv:SFSGTM_19980"/>
<evidence type="ECO:0000256" key="5">
    <source>
        <dbReference type="ARBA" id="ARBA00023002"/>
    </source>
</evidence>
<feature type="binding site" evidence="9 11">
    <location>
        <position position="116"/>
    </location>
    <ligand>
        <name>substrate</name>
    </ligand>
</feature>
<dbReference type="InterPro" id="IPR036291">
    <property type="entry name" value="NAD(P)-bd_dom_sf"/>
</dbReference>
<dbReference type="UniPathway" id="UPA00251">
    <property type="reaction ID" value="UER00316"/>
</dbReference>
<dbReference type="Gene3D" id="3.30.460.30">
    <property type="entry name" value="Glutamyl-tRNA reductase, N-terminal domain"/>
    <property type="match status" value="1"/>
</dbReference>
<evidence type="ECO:0000259" key="16">
    <source>
        <dbReference type="Pfam" id="PF01488"/>
    </source>
</evidence>
<keyword evidence="19" id="KW-1185">Reference proteome</keyword>
<dbReference type="InterPro" id="IPR018214">
    <property type="entry name" value="GluRdtase_CS"/>
</dbReference>
<name>A0A809SI11_9PROT</name>
<feature type="domain" description="Tetrapyrrole biosynthesis glutamyl-tRNA reductase dimerisation" evidence="15">
    <location>
        <begin position="317"/>
        <end position="413"/>
    </location>
</feature>
<dbReference type="GO" id="GO:0050661">
    <property type="term" value="F:NADP binding"/>
    <property type="evidence" value="ECO:0007669"/>
    <property type="project" value="InterPro"/>
</dbReference>
<evidence type="ECO:0000256" key="7">
    <source>
        <dbReference type="ARBA" id="ARBA00047464"/>
    </source>
</evidence>
<dbReference type="CDD" id="cd05213">
    <property type="entry name" value="NAD_bind_Glutamyl_tRNA_reduct"/>
    <property type="match status" value="1"/>
</dbReference>
<dbReference type="Gene3D" id="3.40.50.720">
    <property type="entry name" value="NAD(P)-binding Rossmann-like Domain"/>
    <property type="match status" value="1"/>
</dbReference>
<dbReference type="SUPFAM" id="SSF69742">
    <property type="entry name" value="Glutamyl tRNA-reductase catalytic, N-terminal domain"/>
    <property type="match status" value="1"/>
</dbReference>
<feature type="binding site" evidence="9 11">
    <location>
        <begin position="49"/>
        <end position="52"/>
    </location>
    <ligand>
        <name>substrate</name>
    </ligand>
</feature>
<dbReference type="Pfam" id="PF00745">
    <property type="entry name" value="GlutR_dimer"/>
    <property type="match status" value="1"/>
</dbReference>
<accession>A0A809SI11</accession>
<dbReference type="InterPro" id="IPR000343">
    <property type="entry name" value="4pyrrol_synth_GluRdtase"/>
</dbReference>
<feature type="binding site" evidence="9 12">
    <location>
        <begin position="185"/>
        <end position="190"/>
    </location>
    <ligand>
        <name>NADP(+)</name>
        <dbReference type="ChEBI" id="CHEBI:58349"/>
    </ligand>
</feature>
<feature type="binding site" evidence="9 11">
    <location>
        <begin position="110"/>
        <end position="112"/>
    </location>
    <ligand>
        <name>substrate</name>
    </ligand>
</feature>
<feature type="domain" description="Glutamyl-tRNA reductase N-terminal" evidence="17">
    <location>
        <begin position="6"/>
        <end position="152"/>
    </location>
</feature>
<dbReference type="GO" id="GO:0008883">
    <property type="term" value="F:glutamyl-tRNA reductase activity"/>
    <property type="evidence" value="ECO:0007669"/>
    <property type="project" value="UniProtKB-UniRule"/>
</dbReference>
<dbReference type="EC" id="1.2.1.70" evidence="3 9"/>
<evidence type="ECO:0000256" key="11">
    <source>
        <dbReference type="PIRSR" id="PIRSR000445-2"/>
    </source>
</evidence>
<evidence type="ECO:0000259" key="15">
    <source>
        <dbReference type="Pfam" id="PF00745"/>
    </source>
</evidence>
<dbReference type="NCBIfam" id="TIGR01035">
    <property type="entry name" value="hemA"/>
    <property type="match status" value="1"/>
</dbReference>
<dbReference type="FunFam" id="3.40.50.720:FF:000031">
    <property type="entry name" value="Glutamyl-tRNA reductase"/>
    <property type="match status" value="1"/>
</dbReference>
<protein>
    <recommendedName>
        <fullName evidence="8 9">Glutamyl-tRNA reductase</fullName>
        <shortName evidence="9">GluTR</shortName>
        <ecNumber evidence="3 9">1.2.1.70</ecNumber>
    </recommendedName>
</protein>
<comment type="subunit">
    <text evidence="9">Homodimer.</text>
</comment>
<dbReference type="RefSeq" id="WP_162085089.1">
    <property type="nucleotide sequence ID" value="NZ_AP021881.1"/>
</dbReference>
<evidence type="ECO:0000313" key="19">
    <source>
        <dbReference type="Proteomes" id="UP000463939"/>
    </source>
</evidence>
<dbReference type="FunFam" id="3.30.460.30:FF:000001">
    <property type="entry name" value="Glutamyl-tRNA reductase"/>
    <property type="match status" value="1"/>
</dbReference>
<evidence type="ECO:0000256" key="13">
    <source>
        <dbReference type="PIRSR" id="PIRSR000445-4"/>
    </source>
</evidence>
<dbReference type="Pfam" id="PF01488">
    <property type="entry name" value="Shikimate_DH"/>
    <property type="match status" value="1"/>
</dbReference>
<organism evidence="18 19">
    <name type="scientific">Sulfuriferula nivalis</name>
    <dbReference type="NCBI Taxonomy" id="2675298"/>
    <lineage>
        <taxon>Bacteria</taxon>
        <taxon>Pseudomonadati</taxon>
        <taxon>Pseudomonadota</taxon>
        <taxon>Betaproteobacteria</taxon>
        <taxon>Nitrosomonadales</taxon>
        <taxon>Sulfuricellaceae</taxon>
        <taxon>Sulfuriferula</taxon>
    </lineage>
</organism>
<dbReference type="InterPro" id="IPR006151">
    <property type="entry name" value="Shikm_DH/Glu-tRNA_Rdtase"/>
</dbReference>
<dbReference type="EMBL" id="AP021881">
    <property type="protein sequence ID" value="BBP01290.1"/>
    <property type="molecule type" value="Genomic_DNA"/>
</dbReference>
<feature type="domain" description="Quinate/shikimate 5-dehydrogenase/glutamyl-tRNA reductase" evidence="16">
    <location>
        <begin position="168"/>
        <end position="301"/>
    </location>
</feature>
<evidence type="ECO:0000259" key="17">
    <source>
        <dbReference type="Pfam" id="PF05201"/>
    </source>
</evidence>
<evidence type="ECO:0000256" key="9">
    <source>
        <dbReference type="HAMAP-Rule" id="MF_00087"/>
    </source>
</evidence>
<evidence type="ECO:0000256" key="14">
    <source>
        <dbReference type="RuleBase" id="RU000584"/>
    </source>
</evidence>
<dbReference type="Proteomes" id="UP000463939">
    <property type="component" value="Chromosome"/>
</dbReference>
<feature type="active site" description="Nucleophile" evidence="9 10">
    <location>
        <position position="50"/>
    </location>
</feature>
<comment type="catalytic activity">
    <reaction evidence="7 9 14">
        <text>(S)-4-amino-5-oxopentanoate + tRNA(Glu) + NADP(+) = L-glutamyl-tRNA(Glu) + NADPH + H(+)</text>
        <dbReference type="Rhea" id="RHEA:12344"/>
        <dbReference type="Rhea" id="RHEA-COMP:9663"/>
        <dbReference type="Rhea" id="RHEA-COMP:9680"/>
        <dbReference type="ChEBI" id="CHEBI:15378"/>
        <dbReference type="ChEBI" id="CHEBI:57501"/>
        <dbReference type="ChEBI" id="CHEBI:57783"/>
        <dbReference type="ChEBI" id="CHEBI:58349"/>
        <dbReference type="ChEBI" id="CHEBI:78442"/>
        <dbReference type="ChEBI" id="CHEBI:78520"/>
        <dbReference type="EC" id="1.2.1.70"/>
    </reaction>
</comment>
<evidence type="ECO:0000256" key="8">
    <source>
        <dbReference type="ARBA" id="ARBA00068659"/>
    </source>
</evidence>
<dbReference type="PANTHER" id="PTHR43013">
    <property type="entry name" value="GLUTAMYL-TRNA REDUCTASE"/>
    <property type="match status" value="1"/>
</dbReference>
<dbReference type="SUPFAM" id="SSF51735">
    <property type="entry name" value="NAD(P)-binding Rossmann-fold domains"/>
    <property type="match status" value="1"/>
</dbReference>
<evidence type="ECO:0000256" key="1">
    <source>
        <dbReference type="ARBA" id="ARBA00005059"/>
    </source>
</evidence>
<evidence type="ECO:0000256" key="10">
    <source>
        <dbReference type="PIRSR" id="PIRSR000445-1"/>
    </source>
</evidence>
<comment type="pathway">
    <text evidence="1 9 14">Porphyrin-containing compound metabolism; protoporphyrin-IX biosynthesis; 5-aminolevulinate from L-glutamyl-tRNA(Glu): step 1/2.</text>
</comment>
<proteinExistence type="inferred from homology"/>
<dbReference type="AlphaFoldDB" id="A0A809SI11"/>
<feature type="site" description="Important for activity" evidence="9 13">
    <location>
        <position position="95"/>
    </location>
</feature>
<dbReference type="InterPro" id="IPR036343">
    <property type="entry name" value="GluRdtase_N_sf"/>
</dbReference>
<evidence type="ECO:0000256" key="3">
    <source>
        <dbReference type="ARBA" id="ARBA00012970"/>
    </source>
</evidence>
<gene>
    <name evidence="9 18" type="primary">hemA</name>
    <name evidence="18" type="ORF">SFSGTM_19980</name>
</gene>
<dbReference type="InterPro" id="IPR015896">
    <property type="entry name" value="4pyrrol_synth_GluRdtase_dimer"/>
</dbReference>